<protein>
    <submittedName>
        <fullName evidence="1">Uncharacterized protein</fullName>
    </submittedName>
</protein>
<proteinExistence type="predicted"/>
<name>A0AAD8NRH8_TARER</name>
<sequence>MPSSSRLKICRMVKMKMLKLMESPAVTSGPLYHQYCPLCYIRAHGFAFGCPSETFPGWSPILRLMVTDMLTAAENDTDVLAEVKEGFTSCITALETLTSPAFKMSRERRSHASSSSNSSLKATTLPLEGEFGEVEMPSSSRLKICRMVKMKMLKLMESPAVTSGPLYHQYCPFCYIRAHGFAFGCPSETFPGWSPILRLLSSEHA</sequence>
<reference evidence="1" key="1">
    <citation type="journal article" date="2023" name="bioRxiv">
        <title>Improved chromosome-level genome assembly for marigold (Tagetes erecta).</title>
        <authorList>
            <person name="Jiang F."/>
            <person name="Yuan L."/>
            <person name="Wang S."/>
            <person name="Wang H."/>
            <person name="Xu D."/>
            <person name="Wang A."/>
            <person name="Fan W."/>
        </authorList>
    </citation>
    <scope>NUCLEOTIDE SEQUENCE</scope>
    <source>
        <strain evidence="1">WSJ</strain>
        <tissue evidence="1">Leaf</tissue>
    </source>
</reference>
<dbReference type="EMBL" id="JAUHHV010000005">
    <property type="protein sequence ID" value="KAK1425625.1"/>
    <property type="molecule type" value="Genomic_DNA"/>
</dbReference>
<comment type="caution">
    <text evidence="1">The sequence shown here is derived from an EMBL/GenBank/DDBJ whole genome shotgun (WGS) entry which is preliminary data.</text>
</comment>
<gene>
    <name evidence="1" type="ORF">QVD17_20979</name>
</gene>
<dbReference type="AlphaFoldDB" id="A0AAD8NRH8"/>
<evidence type="ECO:0000313" key="2">
    <source>
        <dbReference type="Proteomes" id="UP001229421"/>
    </source>
</evidence>
<evidence type="ECO:0000313" key="1">
    <source>
        <dbReference type="EMBL" id="KAK1425625.1"/>
    </source>
</evidence>
<dbReference type="Proteomes" id="UP001229421">
    <property type="component" value="Unassembled WGS sequence"/>
</dbReference>
<accession>A0AAD8NRH8</accession>
<organism evidence="1 2">
    <name type="scientific">Tagetes erecta</name>
    <name type="common">African marigold</name>
    <dbReference type="NCBI Taxonomy" id="13708"/>
    <lineage>
        <taxon>Eukaryota</taxon>
        <taxon>Viridiplantae</taxon>
        <taxon>Streptophyta</taxon>
        <taxon>Embryophyta</taxon>
        <taxon>Tracheophyta</taxon>
        <taxon>Spermatophyta</taxon>
        <taxon>Magnoliopsida</taxon>
        <taxon>eudicotyledons</taxon>
        <taxon>Gunneridae</taxon>
        <taxon>Pentapetalae</taxon>
        <taxon>asterids</taxon>
        <taxon>campanulids</taxon>
        <taxon>Asterales</taxon>
        <taxon>Asteraceae</taxon>
        <taxon>Asteroideae</taxon>
        <taxon>Heliantheae alliance</taxon>
        <taxon>Tageteae</taxon>
        <taxon>Tagetes</taxon>
    </lineage>
</organism>
<keyword evidence="2" id="KW-1185">Reference proteome</keyword>